<dbReference type="PANTHER" id="PTHR21015:SF22">
    <property type="entry name" value="GLYCOSYLTRANSFERASE"/>
    <property type="match status" value="1"/>
</dbReference>
<dbReference type="Gene3D" id="3.40.50.2000">
    <property type="entry name" value="Glycogen Phosphorylase B"/>
    <property type="match status" value="1"/>
</dbReference>
<reference evidence="1 2" key="1">
    <citation type="submission" date="2021-03" db="EMBL/GenBank/DDBJ databases">
        <title>Genomic Encyclopedia of Type Strains, Phase III (KMG-III): the genomes of soil and plant-associated and newly described type strains.</title>
        <authorList>
            <person name="Whitman W."/>
        </authorList>
    </citation>
    <scope>NUCLEOTIDE SEQUENCE [LARGE SCALE GENOMIC DNA]</scope>
    <source>
        <strain evidence="1 2">IMMIB AFH-6</strain>
    </source>
</reference>
<dbReference type="RefSeq" id="WP_307420388.1">
    <property type="nucleotide sequence ID" value="NZ_JAGINP010000016.1"/>
</dbReference>
<sequence length="349" mass="35481">MSPVILFRADAGASIGAGHVMRCLAVAEAVQDMGFAAGFVSAALPPALEDRLQAAGMDVHRIDAEPGSEDDLAATLIVIRDCEAAAIVVDGYRFGPDWRAGLAGAGLPVLAFDDAGTGEPLHAALIVNAAPDAARLPYGSGNPDATLLLGPAYAPLRREVRRAAAAVKAPLPERRAMLVTFGGSDPLGLTAPVLVRLAAALPPDVRIDVAVGGAAPNADAVVQAAAPLGDRVSVHRDTPRMGQLMAGAGLAVSAAGTTTAELAAIGTPAVLVTIADNQLEAARQSEALGWCRLVNGRIPDAPERIAETAAALWADPSLRVAMAARLSGIVDGQGAVRIAEALARRVTAR</sequence>
<dbReference type="InterPro" id="IPR020023">
    <property type="entry name" value="PseG"/>
</dbReference>
<accession>A0ABS4SQK8</accession>
<dbReference type="EMBL" id="JAGINP010000016">
    <property type="protein sequence ID" value="MBP2294499.1"/>
    <property type="molecule type" value="Genomic_DNA"/>
</dbReference>
<organism evidence="1 2">
    <name type="scientific">Azospirillum rugosum</name>
    <dbReference type="NCBI Taxonomy" id="416170"/>
    <lineage>
        <taxon>Bacteria</taxon>
        <taxon>Pseudomonadati</taxon>
        <taxon>Pseudomonadota</taxon>
        <taxon>Alphaproteobacteria</taxon>
        <taxon>Rhodospirillales</taxon>
        <taxon>Azospirillaceae</taxon>
        <taxon>Azospirillum</taxon>
    </lineage>
</organism>
<evidence type="ECO:0000313" key="2">
    <source>
        <dbReference type="Proteomes" id="UP000781958"/>
    </source>
</evidence>
<dbReference type="PANTHER" id="PTHR21015">
    <property type="entry name" value="UDP-N-ACETYLGLUCOSAMINE--N-ACETYLMURAMYL-(PENTAPEPTIDE) PYROPHOSPHORYL-UNDECAPRENOL N-ACETYLGLUCOSAMINE TRANSFERASE 1"/>
    <property type="match status" value="1"/>
</dbReference>
<keyword evidence="2" id="KW-1185">Reference proteome</keyword>
<dbReference type="NCBIfam" id="TIGR03590">
    <property type="entry name" value="PseG"/>
    <property type="match status" value="1"/>
</dbReference>
<proteinExistence type="predicted"/>
<name>A0ABS4SQK8_9PROT</name>
<evidence type="ECO:0000313" key="1">
    <source>
        <dbReference type="EMBL" id="MBP2294499.1"/>
    </source>
</evidence>
<keyword evidence="1" id="KW-0378">Hydrolase</keyword>
<protein>
    <submittedName>
        <fullName evidence="1">UDP-2,4-diacetamido-2,4, 6-trideoxy-beta-L-altropyranose hydrolase</fullName>
    </submittedName>
</protein>
<dbReference type="Proteomes" id="UP000781958">
    <property type="component" value="Unassembled WGS sequence"/>
</dbReference>
<dbReference type="GO" id="GO:0016787">
    <property type="term" value="F:hydrolase activity"/>
    <property type="evidence" value="ECO:0007669"/>
    <property type="project" value="UniProtKB-KW"/>
</dbReference>
<comment type="caution">
    <text evidence="1">The sequence shown here is derived from an EMBL/GenBank/DDBJ whole genome shotgun (WGS) entry which is preliminary data.</text>
</comment>
<dbReference type="SUPFAM" id="SSF53756">
    <property type="entry name" value="UDP-Glycosyltransferase/glycogen phosphorylase"/>
    <property type="match status" value="1"/>
</dbReference>
<dbReference type="Gene3D" id="3.40.50.11190">
    <property type="match status" value="1"/>
</dbReference>
<gene>
    <name evidence="1" type="ORF">J2851_004289</name>
</gene>